<comment type="subcellular location">
    <subcellularLocation>
        <location evidence="1">Cell membrane</location>
        <topology evidence="1">Multi-pass membrane protein</topology>
    </subcellularLocation>
</comment>
<dbReference type="EMBL" id="JAWXYC010000002">
    <property type="protein sequence ID" value="MDX5950625.1"/>
    <property type="molecule type" value="Genomic_DNA"/>
</dbReference>
<keyword evidence="11" id="KW-1185">Reference proteome</keyword>
<accession>A0ABU4NYS4</accession>
<protein>
    <submittedName>
        <fullName evidence="10">Iron ABC transporter permease</fullName>
    </submittedName>
</protein>
<evidence type="ECO:0000256" key="9">
    <source>
        <dbReference type="SAM" id="Phobius"/>
    </source>
</evidence>
<keyword evidence="6 9" id="KW-1133">Transmembrane helix</keyword>
<feature type="transmembrane region" description="Helical" evidence="9">
    <location>
        <begin position="305"/>
        <end position="323"/>
    </location>
</feature>
<organism evidence="10 11">
    <name type="scientific">Azospirillum brasilense</name>
    <dbReference type="NCBI Taxonomy" id="192"/>
    <lineage>
        <taxon>Bacteria</taxon>
        <taxon>Pseudomonadati</taxon>
        <taxon>Pseudomonadota</taxon>
        <taxon>Alphaproteobacteria</taxon>
        <taxon>Rhodospirillales</taxon>
        <taxon>Azospirillaceae</taxon>
        <taxon>Azospirillum</taxon>
    </lineage>
</organism>
<dbReference type="RefSeq" id="WP_236778375.1">
    <property type="nucleotide sequence ID" value="NZ_CP012917.1"/>
</dbReference>
<keyword evidence="5 9" id="KW-0812">Transmembrane</keyword>
<gene>
    <name evidence="10" type="ORF">SIM66_05385</name>
</gene>
<keyword evidence="7 9" id="KW-0472">Membrane</keyword>
<feature type="transmembrane region" description="Helical" evidence="9">
    <location>
        <begin position="223"/>
        <end position="244"/>
    </location>
</feature>
<evidence type="ECO:0000256" key="6">
    <source>
        <dbReference type="ARBA" id="ARBA00022989"/>
    </source>
</evidence>
<feature type="transmembrane region" description="Helical" evidence="9">
    <location>
        <begin position="147"/>
        <end position="167"/>
    </location>
</feature>
<evidence type="ECO:0000313" key="11">
    <source>
        <dbReference type="Proteomes" id="UP001277471"/>
    </source>
</evidence>
<dbReference type="Proteomes" id="UP001277471">
    <property type="component" value="Unassembled WGS sequence"/>
</dbReference>
<evidence type="ECO:0000256" key="1">
    <source>
        <dbReference type="ARBA" id="ARBA00004651"/>
    </source>
</evidence>
<feature type="transmembrane region" description="Helical" evidence="9">
    <location>
        <begin position="60"/>
        <end position="79"/>
    </location>
</feature>
<evidence type="ECO:0000313" key="10">
    <source>
        <dbReference type="EMBL" id="MDX5950625.1"/>
    </source>
</evidence>
<feature type="transmembrane region" description="Helical" evidence="9">
    <location>
        <begin position="91"/>
        <end position="109"/>
    </location>
</feature>
<evidence type="ECO:0000256" key="2">
    <source>
        <dbReference type="ARBA" id="ARBA00007935"/>
    </source>
</evidence>
<dbReference type="Pfam" id="PF01032">
    <property type="entry name" value="FecCD"/>
    <property type="match status" value="1"/>
</dbReference>
<name>A0ABU4NYS4_AZOBR</name>
<feature type="transmembrane region" description="Helical" evidence="9">
    <location>
        <begin position="29"/>
        <end position="54"/>
    </location>
</feature>
<comment type="similarity">
    <text evidence="2">Belongs to the binding-protein-dependent transport system permease family. FecCD subfamily.</text>
</comment>
<feature type="transmembrane region" description="Helical" evidence="9">
    <location>
        <begin position="173"/>
        <end position="194"/>
    </location>
</feature>
<evidence type="ECO:0000256" key="5">
    <source>
        <dbReference type="ARBA" id="ARBA00022692"/>
    </source>
</evidence>
<feature type="transmembrane region" description="Helical" evidence="9">
    <location>
        <begin position="335"/>
        <end position="355"/>
    </location>
</feature>
<reference evidence="10 11" key="1">
    <citation type="submission" date="2023-11" db="EMBL/GenBank/DDBJ databases">
        <title>MicrobeMod: A computational toolkit for identifying prokaryotic methylation and restriction-modification with nanopore sequencing.</title>
        <authorList>
            <person name="Crits-Christoph A."/>
            <person name="Kang S.C."/>
            <person name="Lee H."/>
            <person name="Ostrov N."/>
        </authorList>
    </citation>
    <scope>NUCLEOTIDE SEQUENCE [LARGE SCALE GENOMIC DNA]</scope>
    <source>
        <strain evidence="10 11">ATCC 29145</strain>
    </source>
</reference>
<dbReference type="InterPro" id="IPR000522">
    <property type="entry name" value="ABC_transptr_permease_BtuC"/>
</dbReference>
<dbReference type="CDD" id="cd06550">
    <property type="entry name" value="TM_ABC_iron-siderophores_like"/>
    <property type="match status" value="1"/>
</dbReference>
<feature type="transmembrane region" description="Helical" evidence="9">
    <location>
        <begin position="121"/>
        <end position="140"/>
    </location>
</feature>
<evidence type="ECO:0000256" key="7">
    <source>
        <dbReference type="ARBA" id="ARBA00023136"/>
    </source>
</evidence>
<keyword evidence="4" id="KW-1003">Cell membrane</keyword>
<sequence length="361" mass="36183">MPSSTTGSPPRSRSTPSSPAAARRGEVPFALTLGGVAALLVAAVCVAFSIGAYPVTPGELAGLLAAKLGLGSAAVAPAVETVIWDIRGPRVLTAMLVGAGLAASGAAYQGLFRNPLVSPDILGVSSGAALGAVLGIFASLPVLAIQGMAFAGGLLAVGVVLAVASAIRGRDPVLVLVLGGVVIGALLGSGVALLKYLADPYNQLPAITFWLLGSLSAVNRGDLAALVPPVAVALLPLVLLRWRLDVMTLGDEEATALGVPVRVVRVVVIAAATLMTAAAVSVSGIVGWVGLLVPHLARLMVGPAFVRLLPTAVLLGAAYLLAVDTLARSLGPVELPLGVLTAVIGTPVFLWLLAFGKRGWS</sequence>
<dbReference type="SUPFAM" id="SSF81345">
    <property type="entry name" value="ABC transporter involved in vitamin B12 uptake, BtuC"/>
    <property type="match status" value="1"/>
</dbReference>
<proteinExistence type="inferred from homology"/>
<dbReference type="PANTHER" id="PTHR30472">
    <property type="entry name" value="FERRIC ENTEROBACTIN TRANSPORT SYSTEM PERMEASE PROTEIN"/>
    <property type="match status" value="1"/>
</dbReference>
<evidence type="ECO:0000256" key="8">
    <source>
        <dbReference type="SAM" id="MobiDB-lite"/>
    </source>
</evidence>
<dbReference type="InterPro" id="IPR037294">
    <property type="entry name" value="ABC_BtuC-like"/>
</dbReference>
<keyword evidence="3" id="KW-0813">Transport</keyword>
<feature type="transmembrane region" description="Helical" evidence="9">
    <location>
        <begin position="264"/>
        <end position="293"/>
    </location>
</feature>
<evidence type="ECO:0000256" key="3">
    <source>
        <dbReference type="ARBA" id="ARBA00022448"/>
    </source>
</evidence>
<evidence type="ECO:0000256" key="4">
    <source>
        <dbReference type="ARBA" id="ARBA00022475"/>
    </source>
</evidence>
<dbReference type="Gene3D" id="1.10.3470.10">
    <property type="entry name" value="ABC transporter involved in vitamin B12 uptake, BtuC"/>
    <property type="match status" value="1"/>
</dbReference>
<feature type="region of interest" description="Disordered" evidence="8">
    <location>
        <begin position="1"/>
        <end position="21"/>
    </location>
</feature>
<comment type="caution">
    <text evidence="10">The sequence shown here is derived from an EMBL/GenBank/DDBJ whole genome shotgun (WGS) entry which is preliminary data.</text>
</comment>
<dbReference type="GeneID" id="56448823"/>
<dbReference type="PANTHER" id="PTHR30472:SF70">
    <property type="entry name" value="MOLYBDATE IMPORT SYSTEM PERMEASE PROTEIN MOLB"/>
    <property type="match status" value="1"/>
</dbReference>